<organism evidence="3 4">
    <name type="scientific">Calicophoron daubneyi</name>
    <name type="common">Rumen fluke</name>
    <name type="synonym">Paramphistomum daubneyi</name>
    <dbReference type="NCBI Taxonomy" id="300641"/>
    <lineage>
        <taxon>Eukaryota</taxon>
        <taxon>Metazoa</taxon>
        <taxon>Spiralia</taxon>
        <taxon>Lophotrochozoa</taxon>
        <taxon>Platyhelminthes</taxon>
        <taxon>Trematoda</taxon>
        <taxon>Digenea</taxon>
        <taxon>Plagiorchiida</taxon>
        <taxon>Pronocephalata</taxon>
        <taxon>Paramphistomoidea</taxon>
        <taxon>Paramphistomidae</taxon>
        <taxon>Calicophoron</taxon>
    </lineage>
</organism>
<feature type="signal peptide" evidence="2">
    <location>
        <begin position="1"/>
        <end position="23"/>
    </location>
</feature>
<evidence type="ECO:0000256" key="1">
    <source>
        <dbReference type="SAM" id="MobiDB-lite"/>
    </source>
</evidence>
<feature type="chain" id="PRO_5043898376" evidence="2">
    <location>
        <begin position="24"/>
        <end position="110"/>
    </location>
</feature>
<protein>
    <submittedName>
        <fullName evidence="3">Uncharacterized protein</fullName>
    </submittedName>
</protein>
<reference evidence="3" key="1">
    <citation type="submission" date="2024-06" db="EMBL/GenBank/DDBJ databases">
        <authorList>
            <person name="Liu X."/>
            <person name="Lenzi L."/>
            <person name="Haldenby T S."/>
            <person name="Uol C."/>
        </authorList>
    </citation>
    <scope>NUCLEOTIDE SEQUENCE</scope>
</reference>
<dbReference type="EMBL" id="CAXLJL010000059">
    <property type="protein sequence ID" value="CAL5130278.1"/>
    <property type="molecule type" value="Genomic_DNA"/>
</dbReference>
<comment type="caution">
    <text evidence="3">The sequence shown here is derived from an EMBL/GenBank/DDBJ whole genome shotgun (WGS) entry which is preliminary data.</text>
</comment>
<feature type="region of interest" description="Disordered" evidence="1">
    <location>
        <begin position="23"/>
        <end position="63"/>
    </location>
</feature>
<proteinExistence type="predicted"/>
<evidence type="ECO:0000313" key="4">
    <source>
        <dbReference type="Proteomes" id="UP001497525"/>
    </source>
</evidence>
<keyword evidence="2" id="KW-0732">Signal</keyword>
<dbReference type="Proteomes" id="UP001497525">
    <property type="component" value="Unassembled WGS sequence"/>
</dbReference>
<sequence>MNRKHLCFHVVILLLFTLWNATSSPIGTDLDKKKEEDGWSTTLNKQTGSKKKQSGEDDSETRCKPENYSCHLKRLEYRLLRDEDILFKFQNQISAALGNLSICRRGTTNN</sequence>
<gene>
    <name evidence="3" type="ORF">CDAUBV1_LOCUS1690</name>
</gene>
<name>A0AAV2T1L3_CALDB</name>
<dbReference type="AlphaFoldDB" id="A0AAV2T1L3"/>
<accession>A0AAV2T1L3</accession>
<evidence type="ECO:0000256" key="2">
    <source>
        <dbReference type="SAM" id="SignalP"/>
    </source>
</evidence>
<evidence type="ECO:0000313" key="3">
    <source>
        <dbReference type="EMBL" id="CAL5130278.1"/>
    </source>
</evidence>